<dbReference type="Proteomes" id="UP000281647">
    <property type="component" value="Unassembled WGS sequence"/>
</dbReference>
<keyword evidence="4" id="KW-1185">Reference proteome</keyword>
<dbReference type="PROSITE" id="PS50222">
    <property type="entry name" value="EF_HAND_2"/>
    <property type="match status" value="1"/>
</dbReference>
<dbReference type="CDD" id="cd00051">
    <property type="entry name" value="EFh"/>
    <property type="match status" value="1"/>
</dbReference>
<name>A0A432UZ80_9HYPH</name>
<gene>
    <name evidence="3" type="ORF">EET67_24595</name>
</gene>
<dbReference type="InterPro" id="IPR011992">
    <property type="entry name" value="EF-hand-dom_pair"/>
</dbReference>
<feature type="domain" description="EF-hand" evidence="2">
    <location>
        <begin position="54"/>
        <end position="89"/>
    </location>
</feature>
<sequence>MRAMMREMMQEMMRQQREAGTSANDAERDDDDDDGRWTRRDHMGARMGWQGRMMRGAPVRVMFAIVDADGDGTLSLQEVQDFHARIFRAVDTNGDGQVAMEEVQSFWRGQTDDNPR</sequence>
<dbReference type="Pfam" id="PF13202">
    <property type="entry name" value="EF-hand_5"/>
    <property type="match status" value="2"/>
</dbReference>
<proteinExistence type="predicted"/>
<evidence type="ECO:0000313" key="4">
    <source>
        <dbReference type="Proteomes" id="UP000281647"/>
    </source>
</evidence>
<evidence type="ECO:0000313" key="3">
    <source>
        <dbReference type="EMBL" id="RUM95203.1"/>
    </source>
</evidence>
<comment type="caution">
    <text evidence="3">The sequence shown here is derived from an EMBL/GenBank/DDBJ whole genome shotgun (WGS) entry which is preliminary data.</text>
</comment>
<dbReference type="PROSITE" id="PS00018">
    <property type="entry name" value="EF_HAND_1"/>
    <property type="match status" value="2"/>
</dbReference>
<dbReference type="EMBL" id="RKST01000062">
    <property type="protein sequence ID" value="RUM95203.1"/>
    <property type="molecule type" value="Genomic_DNA"/>
</dbReference>
<dbReference type="InterPro" id="IPR018247">
    <property type="entry name" value="EF_Hand_1_Ca_BS"/>
</dbReference>
<dbReference type="GO" id="GO:0005509">
    <property type="term" value="F:calcium ion binding"/>
    <property type="evidence" value="ECO:0007669"/>
    <property type="project" value="InterPro"/>
</dbReference>
<protein>
    <submittedName>
        <fullName evidence="3">EF-hand domain-containing protein</fullName>
    </submittedName>
</protein>
<dbReference type="SUPFAM" id="SSF47473">
    <property type="entry name" value="EF-hand"/>
    <property type="match status" value="1"/>
</dbReference>
<dbReference type="Gene3D" id="1.10.238.10">
    <property type="entry name" value="EF-hand"/>
    <property type="match status" value="1"/>
</dbReference>
<feature type="region of interest" description="Disordered" evidence="1">
    <location>
        <begin position="1"/>
        <end position="39"/>
    </location>
</feature>
<dbReference type="OrthoDB" id="7366896at2"/>
<evidence type="ECO:0000259" key="2">
    <source>
        <dbReference type="PROSITE" id="PS50222"/>
    </source>
</evidence>
<reference evidence="3 4" key="1">
    <citation type="submission" date="2018-11" db="EMBL/GenBank/DDBJ databases">
        <title>Pseudaminobacter arsenicus sp. nov., an arsenic-resistant bacterium isolated from arsenic-rich aquifers.</title>
        <authorList>
            <person name="Mu Y."/>
        </authorList>
    </citation>
    <scope>NUCLEOTIDE SEQUENCE [LARGE SCALE GENOMIC DNA]</scope>
    <source>
        <strain evidence="3 4">CB3</strain>
    </source>
</reference>
<dbReference type="InterPro" id="IPR002048">
    <property type="entry name" value="EF_hand_dom"/>
</dbReference>
<organism evidence="3 4">
    <name type="scientific">Borborobacter arsenicus</name>
    <dbReference type="NCBI Taxonomy" id="1851146"/>
    <lineage>
        <taxon>Bacteria</taxon>
        <taxon>Pseudomonadati</taxon>
        <taxon>Pseudomonadota</taxon>
        <taxon>Alphaproteobacteria</taxon>
        <taxon>Hyphomicrobiales</taxon>
        <taxon>Phyllobacteriaceae</taxon>
        <taxon>Borborobacter</taxon>
    </lineage>
</organism>
<evidence type="ECO:0000256" key="1">
    <source>
        <dbReference type="SAM" id="MobiDB-lite"/>
    </source>
</evidence>
<feature type="compositionally biased region" description="Basic and acidic residues" evidence="1">
    <location>
        <begin position="1"/>
        <end position="17"/>
    </location>
</feature>
<dbReference type="AlphaFoldDB" id="A0A432UZ80"/>
<accession>A0A432UZ80</accession>